<dbReference type="Gene3D" id="3.30.70.270">
    <property type="match status" value="2"/>
</dbReference>
<dbReference type="Pfam" id="PF17919">
    <property type="entry name" value="RT_RNaseH_2"/>
    <property type="match status" value="1"/>
</dbReference>
<keyword evidence="2" id="KW-0548">Nucleotidyltransferase</keyword>
<evidence type="ECO:0000313" key="11">
    <source>
        <dbReference type="EMBL" id="GAT44896.1"/>
    </source>
</evidence>
<dbReference type="SUPFAM" id="SSF56672">
    <property type="entry name" value="DNA/RNA polymerases"/>
    <property type="match status" value="1"/>
</dbReference>
<dbReference type="PANTHER" id="PTHR37984:SF5">
    <property type="entry name" value="PROTEIN NYNRIN-LIKE"/>
    <property type="match status" value="1"/>
</dbReference>
<dbReference type="InterPro" id="IPR050951">
    <property type="entry name" value="Retrovirus_Pol_polyprotein"/>
</dbReference>
<gene>
    <name evidence="11" type="ORF">MCHLO_02499</name>
</gene>
<dbReference type="InterPro" id="IPR043502">
    <property type="entry name" value="DNA/RNA_pol_sf"/>
</dbReference>
<evidence type="ECO:0000259" key="10">
    <source>
        <dbReference type="PROSITE" id="PS50878"/>
    </source>
</evidence>
<feature type="domain" description="Reverse transcriptase" evidence="10">
    <location>
        <begin position="1"/>
        <end position="76"/>
    </location>
</feature>
<evidence type="ECO:0000256" key="5">
    <source>
        <dbReference type="ARBA" id="ARBA00022801"/>
    </source>
</evidence>
<protein>
    <submittedName>
        <fullName evidence="11">Protease</fullName>
    </submittedName>
</protein>
<reference evidence="11" key="1">
    <citation type="submission" date="2014-09" db="EMBL/GenBank/DDBJ databases">
        <title>Genome sequence of the luminous mushroom Mycena chlorophos for searching fungal bioluminescence genes.</title>
        <authorList>
            <person name="Tanaka Y."/>
            <person name="Kasuga D."/>
            <person name="Oba Y."/>
            <person name="Hase S."/>
            <person name="Sato K."/>
            <person name="Oba Y."/>
            <person name="Sakakibara Y."/>
        </authorList>
    </citation>
    <scope>NUCLEOTIDE SEQUENCE</scope>
</reference>
<dbReference type="InterPro" id="IPR043128">
    <property type="entry name" value="Rev_trsase/Diguanyl_cyclase"/>
</dbReference>
<dbReference type="Pfam" id="PF17917">
    <property type="entry name" value="RT_RNaseH"/>
    <property type="match status" value="1"/>
</dbReference>
<sequence length="629" mass="71205">MGGTLFVMPFLWLFALVYIDDIVIFSKSWEEHLVHLDQVLGAIAKSGITLEPKKCFIGYSSILLLGQKVSRLGLSTHHEKVAAIQELERPKSVHDLQKLMGMVNYFSTYIPYYAFIMKPLFVLLQKGVKWEWKAEHEIAFQKAKDVLTSAPVLGHPIQGQPYRLYTNASDYAIGSSLQQVQPIVVRDLKGTTAYQRLSRAYQLGLPPPKLFTSLVKEISEGKECVKWEKDWEDTTVYAKHVICYWSRTLRSAERNYSATEREALGAKEALIRFQPFIEGEKVVLITDHSTLAWAKSYENMNRRLAAWGGDICGVPWTQNPRMPVPAHDSPLCDDLEAIQQDTEKRERAEKSEEKGERAPAQRAAFAACWWEDHKADLELVLRDSGLRSEDGAPEGTGAAPEEGASAGARAAPQDTGEDVWTLPMGSRGPAEDRDEEWERRAHLLISLAPEVMREFVEGYSGDRHFKGKYVEEAVSAERLLTPSRFQKGQDRLLYFMDVDWQTHLCVPKNMIKTVLEQIHESARETAHTGPQKLLLKLRELFYWPTMNDDAEEIKVDRRKQMGGLRPAHIPSRPFATVSMDLITGLPPSGPNKYTAVLVFQPVHSIFLEKSLVETVVVARNFRDQPSGNT</sequence>
<dbReference type="InterPro" id="IPR041588">
    <property type="entry name" value="Integrase_H2C2"/>
</dbReference>
<feature type="region of interest" description="Disordered" evidence="8">
    <location>
        <begin position="386"/>
        <end position="435"/>
    </location>
</feature>
<feature type="signal peptide" evidence="9">
    <location>
        <begin position="1"/>
        <end position="19"/>
    </location>
</feature>
<keyword evidence="4" id="KW-0255">Endonuclease</keyword>
<dbReference type="GO" id="GO:0006508">
    <property type="term" value="P:proteolysis"/>
    <property type="evidence" value="ECO:0007669"/>
    <property type="project" value="UniProtKB-KW"/>
</dbReference>
<dbReference type="Gene3D" id="1.10.340.70">
    <property type="match status" value="1"/>
</dbReference>
<dbReference type="PROSITE" id="PS50878">
    <property type="entry name" value="RT_POL"/>
    <property type="match status" value="1"/>
</dbReference>
<keyword evidence="1" id="KW-0808">Transferase</keyword>
<keyword evidence="9" id="KW-0732">Signal</keyword>
<keyword evidence="5" id="KW-0378">Hydrolase</keyword>
<evidence type="ECO:0000256" key="3">
    <source>
        <dbReference type="ARBA" id="ARBA00022722"/>
    </source>
</evidence>
<accession>A0ABQ0L177</accession>
<dbReference type="InterPro" id="IPR041373">
    <property type="entry name" value="RT_RNaseH"/>
</dbReference>
<dbReference type="Pfam" id="PF00078">
    <property type="entry name" value="RVT_1"/>
    <property type="match status" value="1"/>
</dbReference>
<dbReference type="GO" id="GO:0008233">
    <property type="term" value="F:peptidase activity"/>
    <property type="evidence" value="ECO:0007669"/>
    <property type="project" value="UniProtKB-KW"/>
</dbReference>
<keyword evidence="12" id="KW-1185">Reference proteome</keyword>
<evidence type="ECO:0000256" key="7">
    <source>
        <dbReference type="ARBA" id="ARBA00023268"/>
    </source>
</evidence>
<keyword evidence="3" id="KW-0540">Nuclease</keyword>
<proteinExistence type="predicted"/>
<dbReference type="Proteomes" id="UP000815677">
    <property type="component" value="Unassembled WGS sequence"/>
</dbReference>
<keyword evidence="6" id="KW-0695">RNA-directed DNA polymerase</keyword>
<feature type="chain" id="PRO_5047006262" evidence="9">
    <location>
        <begin position="20"/>
        <end position="629"/>
    </location>
</feature>
<evidence type="ECO:0000256" key="1">
    <source>
        <dbReference type="ARBA" id="ARBA00022679"/>
    </source>
</evidence>
<keyword evidence="7" id="KW-0511">Multifunctional enzyme</keyword>
<name>A0ABQ0L177_MYCCL</name>
<evidence type="ECO:0000256" key="6">
    <source>
        <dbReference type="ARBA" id="ARBA00022918"/>
    </source>
</evidence>
<evidence type="ECO:0000313" key="12">
    <source>
        <dbReference type="Proteomes" id="UP000815677"/>
    </source>
</evidence>
<evidence type="ECO:0000256" key="9">
    <source>
        <dbReference type="SAM" id="SignalP"/>
    </source>
</evidence>
<dbReference type="InterPro" id="IPR041577">
    <property type="entry name" value="RT_RNaseH_2"/>
</dbReference>
<dbReference type="EMBL" id="DF840308">
    <property type="protein sequence ID" value="GAT44896.1"/>
    <property type="molecule type" value="Genomic_DNA"/>
</dbReference>
<evidence type="ECO:0000256" key="2">
    <source>
        <dbReference type="ARBA" id="ARBA00022695"/>
    </source>
</evidence>
<dbReference type="PANTHER" id="PTHR37984">
    <property type="entry name" value="PROTEIN CBG26694"/>
    <property type="match status" value="1"/>
</dbReference>
<dbReference type="InterPro" id="IPR000477">
    <property type="entry name" value="RT_dom"/>
</dbReference>
<dbReference type="Pfam" id="PF17921">
    <property type="entry name" value="Integrase_H2C2"/>
    <property type="match status" value="1"/>
</dbReference>
<organism evidence="11 12">
    <name type="scientific">Mycena chlorophos</name>
    <name type="common">Agaric fungus</name>
    <name type="synonym">Agaricus chlorophos</name>
    <dbReference type="NCBI Taxonomy" id="658473"/>
    <lineage>
        <taxon>Eukaryota</taxon>
        <taxon>Fungi</taxon>
        <taxon>Dikarya</taxon>
        <taxon>Basidiomycota</taxon>
        <taxon>Agaricomycotina</taxon>
        <taxon>Agaricomycetes</taxon>
        <taxon>Agaricomycetidae</taxon>
        <taxon>Agaricales</taxon>
        <taxon>Marasmiineae</taxon>
        <taxon>Mycenaceae</taxon>
        <taxon>Mycena</taxon>
    </lineage>
</organism>
<evidence type="ECO:0000256" key="4">
    <source>
        <dbReference type="ARBA" id="ARBA00022759"/>
    </source>
</evidence>
<keyword evidence="11" id="KW-0645">Protease</keyword>
<evidence type="ECO:0000256" key="8">
    <source>
        <dbReference type="SAM" id="MobiDB-lite"/>
    </source>
</evidence>
<feature type="compositionally biased region" description="Low complexity" evidence="8">
    <location>
        <begin position="393"/>
        <end position="412"/>
    </location>
</feature>